<evidence type="ECO:0000313" key="2">
    <source>
        <dbReference type="Proteomes" id="UP000075455"/>
    </source>
</evidence>
<sequence length="42" mass="4729">MKAKAGEFYLTYGELKEIGIIRPTSVFILSTKNGKRANIVRN</sequence>
<accession>A0A150LZX6</accession>
<reference evidence="1 2" key="1">
    <citation type="submission" date="2016-01" db="EMBL/GenBank/DDBJ databases">
        <title>Draft Genome Sequences of Seven Thermophilic Sporeformers Isolated from Foods.</title>
        <authorList>
            <person name="Berendsen E.M."/>
            <person name="Wells-Bennik M.H."/>
            <person name="Krawcyk A.O."/>
            <person name="De Jong A."/>
            <person name="Holsappel S."/>
            <person name="Eijlander R.T."/>
            <person name="Kuipers O.P."/>
        </authorList>
    </citation>
    <scope>NUCLEOTIDE SEQUENCE [LARGE SCALE GENOMIC DNA]</scope>
    <source>
        <strain evidence="1 2">B4119</strain>
    </source>
</reference>
<comment type="caution">
    <text evidence="1">The sequence shown here is derived from an EMBL/GenBank/DDBJ whole genome shotgun (WGS) entry which is preliminary data.</text>
</comment>
<organism evidence="1 2">
    <name type="scientific">Saccharococcus caldoxylosilyticus</name>
    <dbReference type="NCBI Taxonomy" id="81408"/>
    <lineage>
        <taxon>Bacteria</taxon>
        <taxon>Bacillati</taxon>
        <taxon>Bacillota</taxon>
        <taxon>Bacilli</taxon>
        <taxon>Bacillales</taxon>
        <taxon>Anoxybacillaceae</taxon>
        <taxon>Saccharococcus</taxon>
    </lineage>
</organism>
<dbReference type="STRING" id="81408.B4119_0361"/>
<gene>
    <name evidence="1" type="ORF">B4119_0361</name>
</gene>
<dbReference type="Proteomes" id="UP000075455">
    <property type="component" value="Unassembled WGS sequence"/>
</dbReference>
<evidence type="ECO:0000313" key="1">
    <source>
        <dbReference type="EMBL" id="KYD17686.1"/>
    </source>
</evidence>
<name>A0A150LZX6_9BACL</name>
<proteinExistence type="predicted"/>
<dbReference type="EMBL" id="LQYS01000023">
    <property type="protein sequence ID" value="KYD17686.1"/>
    <property type="molecule type" value="Genomic_DNA"/>
</dbReference>
<protein>
    <submittedName>
        <fullName evidence="1">Uncharacterized protein</fullName>
    </submittedName>
</protein>
<dbReference type="AlphaFoldDB" id="A0A150LZX6"/>